<feature type="compositionally biased region" description="Polar residues" evidence="1">
    <location>
        <begin position="1"/>
        <end position="31"/>
    </location>
</feature>
<dbReference type="GO" id="GO:0005829">
    <property type="term" value="C:cytosol"/>
    <property type="evidence" value="ECO:0007669"/>
    <property type="project" value="TreeGrafter"/>
</dbReference>
<name>A0AAV5QQF6_9ASCO</name>
<evidence type="ECO:0000313" key="3">
    <source>
        <dbReference type="EMBL" id="GMM36842.1"/>
    </source>
</evidence>
<feature type="compositionally biased region" description="Polar residues" evidence="1">
    <location>
        <begin position="666"/>
        <end position="683"/>
    </location>
</feature>
<organism evidence="3 4">
    <name type="scientific">Saccharomycopsis crataegensis</name>
    <dbReference type="NCBI Taxonomy" id="43959"/>
    <lineage>
        <taxon>Eukaryota</taxon>
        <taxon>Fungi</taxon>
        <taxon>Dikarya</taxon>
        <taxon>Ascomycota</taxon>
        <taxon>Saccharomycotina</taxon>
        <taxon>Saccharomycetes</taxon>
        <taxon>Saccharomycopsidaceae</taxon>
        <taxon>Saccharomycopsis</taxon>
    </lineage>
</organism>
<dbReference type="GO" id="GO:0016807">
    <property type="term" value="F:cysteine-type carboxypeptidase activity"/>
    <property type="evidence" value="ECO:0007669"/>
    <property type="project" value="TreeGrafter"/>
</dbReference>
<accession>A0AAV5QQF6</accession>
<dbReference type="GO" id="GO:1990380">
    <property type="term" value="F:K48-linked deubiquitinase activity"/>
    <property type="evidence" value="ECO:0007669"/>
    <property type="project" value="InterPro"/>
</dbReference>
<evidence type="ECO:0000259" key="2">
    <source>
        <dbReference type="Pfam" id="PF04424"/>
    </source>
</evidence>
<feature type="compositionally biased region" description="Basic and acidic residues" evidence="1">
    <location>
        <begin position="706"/>
        <end position="718"/>
    </location>
</feature>
<dbReference type="GO" id="GO:0071944">
    <property type="term" value="C:cell periphery"/>
    <property type="evidence" value="ECO:0007669"/>
    <property type="project" value="TreeGrafter"/>
</dbReference>
<protein>
    <submittedName>
        <fullName evidence="3">Ubiquitinyl hydrolase 1</fullName>
    </submittedName>
</protein>
<dbReference type="EMBL" id="BTFZ01000011">
    <property type="protein sequence ID" value="GMM36842.1"/>
    <property type="molecule type" value="Genomic_DNA"/>
</dbReference>
<comment type="caution">
    <text evidence="3">The sequence shown here is derived from an EMBL/GenBank/DDBJ whole genome shotgun (WGS) entry which is preliminary data.</text>
</comment>
<dbReference type="InterPro" id="IPR033979">
    <property type="entry name" value="MINDY_domain"/>
</dbReference>
<feature type="region of interest" description="Disordered" evidence="1">
    <location>
        <begin position="85"/>
        <end position="151"/>
    </location>
</feature>
<reference evidence="3 4" key="1">
    <citation type="journal article" date="2023" name="Elife">
        <title>Identification of key yeast species and microbe-microbe interactions impacting larval growth of Drosophila in the wild.</title>
        <authorList>
            <person name="Mure A."/>
            <person name="Sugiura Y."/>
            <person name="Maeda R."/>
            <person name="Honda K."/>
            <person name="Sakurai N."/>
            <person name="Takahashi Y."/>
            <person name="Watada M."/>
            <person name="Katoh T."/>
            <person name="Gotoh A."/>
            <person name="Gotoh Y."/>
            <person name="Taniguchi I."/>
            <person name="Nakamura K."/>
            <person name="Hayashi T."/>
            <person name="Katayama T."/>
            <person name="Uemura T."/>
            <person name="Hattori Y."/>
        </authorList>
    </citation>
    <scope>NUCLEOTIDE SEQUENCE [LARGE SCALE GENOMIC DNA]</scope>
    <source>
        <strain evidence="3 4">SC-9</strain>
    </source>
</reference>
<dbReference type="GeneID" id="90074817"/>
<feature type="region of interest" description="Disordered" evidence="1">
    <location>
        <begin position="666"/>
        <end position="718"/>
    </location>
</feature>
<dbReference type="Proteomes" id="UP001360560">
    <property type="component" value="Unassembled WGS sequence"/>
</dbReference>
<dbReference type="Pfam" id="PF04424">
    <property type="entry name" value="MINDY_DUB"/>
    <property type="match status" value="1"/>
</dbReference>
<dbReference type="RefSeq" id="XP_064853838.1">
    <property type="nucleotide sequence ID" value="XM_064997766.1"/>
</dbReference>
<dbReference type="InterPro" id="IPR007518">
    <property type="entry name" value="MINDY"/>
</dbReference>
<evidence type="ECO:0000313" key="4">
    <source>
        <dbReference type="Proteomes" id="UP001360560"/>
    </source>
</evidence>
<proteinExistence type="predicted"/>
<gene>
    <name evidence="3" type="ORF">DASC09_041670</name>
</gene>
<feature type="domain" description="MINDY deubiquitinase" evidence="2">
    <location>
        <begin position="155"/>
        <end position="509"/>
    </location>
</feature>
<dbReference type="PANTHER" id="PTHR18063">
    <property type="entry name" value="NF-E2 INDUCIBLE PROTEIN"/>
    <property type="match status" value="1"/>
</dbReference>
<keyword evidence="4" id="KW-1185">Reference proteome</keyword>
<dbReference type="GO" id="GO:0071108">
    <property type="term" value="P:protein K48-linked deubiquitination"/>
    <property type="evidence" value="ECO:0007669"/>
    <property type="project" value="TreeGrafter"/>
</dbReference>
<dbReference type="PANTHER" id="PTHR18063:SF6">
    <property type="entry name" value="UBIQUITIN CARBOXYL-TERMINAL HYDROLASE"/>
    <property type="match status" value="1"/>
</dbReference>
<keyword evidence="3" id="KW-0378">Hydrolase</keyword>
<dbReference type="AlphaFoldDB" id="A0AAV5QQF6"/>
<evidence type="ECO:0000256" key="1">
    <source>
        <dbReference type="SAM" id="MobiDB-lite"/>
    </source>
</evidence>
<feature type="compositionally biased region" description="Basic and acidic residues" evidence="1">
    <location>
        <begin position="139"/>
        <end position="148"/>
    </location>
</feature>
<feature type="compositionally biased region" description="Basic and acidic residues" evidence="1">
    <location>
        <begin position="40"/>
        <end position="52"/>
    </location>
</feature>
<feature type="compositionally biased region" description="Polar residues" evidence="1">
    <location>
        <begin position="85"/>
        <end position="98"/>
    </location>
</feature>
<sequence length="718" mass="78713">MSTSQDPDTVQNTANFDETFSNKPSSRTIHNAESAPQAKDVIHDIETTKDSKGSSNFSVKKNSLPSNDLPIKVLPVELSSKTPENNIATKEIDNNGNFGNVPEDSKPVVAIPPGTQTDNPIKEEKGKPTSQPAIASPKLDGREDEYNHQKSKQLTFKSKRISWYNPLHGQMMDSRILIQNVNGPCALIAVVNTLVLNYQLDHNYQSGLTEKHSKTPEDSRCEELIRLIESREEINDTDIVGVLGDMLLSANAAASIGSSSEPIDDGTFTAVLNLLPHLHEGLNINPNFLTGGIDNSQQDVQFNIHELDESFTKEISLSVVSDAEGKKSINVNDSKSSPLNPEVALFKAFGIDIFHSWMIDPITNVEEYKIINYLQNFDNCQNFLIFAEDLISHSKDSPDPPDEGLLSNGCPDVSSSHLTPAKKLILQSYADQIRSWLNSHPTQLTPSGLSHLVSAAPGSRFSIFFRNDHFSTLLKRAVVDETGQPGAELYCLVTDEGLRGYRDVVWQEVPTGGNTFTAAFLGKREKQAVEENGVMQDLANYGILSLELGEERFYDGNFIPVDLSQEYERQTRHNTRNNTAVQRATSGSDFIMVGGEITSALNVSEDHAPVSQNAGNTITDADYLASSYFDGQALDSSADYRLAQSLQAQEDAYIASRIQRKYQVKNQKLKNTGTKRVSNSTGAVSPAGKSGVHKKKSGKSSGPKSIDSKSKKEGCVIM</sequence>
<feature type="compositionally biased region" description="Polar residues" evidence="1">
    <location>
        <begin position="53"/>
        <end position="66"/>
    </location>
</feature>
<dbReference type="GO" id="GO:0004843">
    <property type="term" value="F:cysteine-type deubiquitinase activity"/>
    <property type="evidence" value="ECO:0007669"/>
    <property type="project" value="InterPro"/>
</dbReference>
<feature type="region of interest" description="Disordered" evidence="1">
    <location>
        <begin position="1"/>
        <end position="69"/>
    </location>
</feature>